<reference evidence="3 4" key="1">
    <citation type="journal article" date="2016" name="Sci. Rep.">
        <title>Metabolic traits of an uncultured archaeal lineage -MSBL1- from brine pools of the Red Sea.</title>
        <authorList>
            <person name="Mwirichia R."/>
            <person name="Alam I."/>
            <person name="Rashid M."/>
            <person name="Vinu M."/>
            <person name="Ba-Alawi W."/>
            <person name="Anthony Kamau A."/>
            <person name="Kamanda Ngugi D."/>
            <person name="Goker M."/>
            <person name="Klenk H.P."/>
            <person name="Bajic V."/>
            <person name="Stingl U."/>
        </authorList>
    </citation>
    <scope>NUCLEOTIDE SEQUENCE [LARGE SCALE GENOMIC DNA]</scope>
    <source>
        <strain evidence="3">SCGC-AAA259B11</strain>
    </source>
</reference>
<comment type="caution">
    <text evidence="3">The sequence shown here is derived from an EMBL/GenBank/DDBJ whole genome shotgun (WGS) entry which is preliminary data.</text>
</comment>
<evidence type="ECO:0000313" key="3">
    <source>
        <dbReference type="EMBL" id="KXA90009.1"/>
    </source>
</evidence>
<dbReference type="GO" id="GO:0004553">
    <property type="term" value="F:hydrolase activity, hydrolyzing O-glycosyl compounds"/>
    <property type="evidence" value="ECO:0007669"/>
    <property type="project" value="InterPro"/>
</dbReference>
<proteinExistence type="predicted"/>
<dbReference type="Pfam" id="PF00722">
    <property type="entry name" value="Glyco_hydro_16"/>
    <property type="match status" value="1"/>
</dbReference>
<accession>A0A133U738</accession>
<feature type="region of interest" description="Disordered" evidence="1">
    <location>
        <begin position="120"/>
        <end position="145"/>
    </location>
</feature>
<sequence length="354" mass="40444">MERKFKEIDVSPNPGSLEVSVRYSDGDLYREVNEFVVYQDSQRNAHEKVTNHPSVGNPYTFPYLPSGHDYLVGAYVNDMYSKSTGWVPIGSGDSKSKRIIPPDRKKLKFRVFYRNGPTPLPHGTVEVKSHERTSRRQDRTGSDGETGWLWLQPSPLYEEGGYYEAVVYYDGEKVETSGETDLDSNEQVESIVTPVERSGEDLSFDVSEWNPSSWRKSRVGGPRGICTAKNVNVNGNDVSIFVPSDRQSGGEISSSERYKEGSFEIRMKVEKEPYVRYAFFLGGFKNEPQNEIDVIEIDIKGDGSAVAYSTVYWTAGQRLWTSGEYDIDINESYHTYKLDWQDSTLYFYFYPRSH</sequence>
<evidence type="ECO:0000313" key="4">
    <source>
        <dbReference type="Proteomes" id="UP000070184"/>
    </source>
</evidence>
<feature type="domain" description="GH16" evidence="2">
    <location>
        <begin position="167"/>
        <end position="354"/>
    </location>
</feature>
<gene>
    <name evidence="3" type="ORF">AKJ61_01645</name>
</gene>
<dbReference type="GO" id="GO:0005975">
    <property type="term" value="P:carbohydrate metabolic process"/>
    <property type="evidence" value="ECO:0007669"/>
    <property type="project" value="InterPro"/>
</dbReference>
<dbReference type="InterPro" id="IPR000757">
    <property type="entry name" value="Beta-glucanase-like"/>
</dbReference>
<evidence type="ECO:0000256" key="1">
    <source>
        <dbReference type="SAM" id="MobiDB-lite"/>
    </source>
</evidence>
<dbReference type="PROSITE" id="PS51762">
    <property type="entry name" value="GH16_2"/>
    <property type="match status" value="1"/>
</dbReference>
<dbReference type="InterPro" id="IPR013320">
    <property type="entry name" value="ConA-like_dom_sf"/>
</dbReference>
<protein>
    <recommendedName>
        <fullName evidence="2">GH16 domain-containing protein</fullName>
    </recommendedName>
</protein>
<keyword evidence="4" id="KW-1185">Reference proteome</keyword>
<dbReference type="EMBL" id="LHXK01000015">
    <property type="protein sequence ID" value="KXA90009.1"/>
    <property type="molecule type" value="Genomic_DNA"/>
</dbReference>
<dbReference type="SUPFAM" id="SSF49899">
    <property type="entry name" value="Concanavalin A-like lectins/glucanases"/>
    <property type="match status" value="1"/>
</dbReference>
<dbReference type="Proteomes" id="UP000070184">
    <property type="component" value="Unassembled WGS sequence"/>
</dbReference>
<evidence type="ECO:0000259" key="2">
    <source>
        <dbReference type="PROSITE" id="PS51762"/>
    </source>
</evidence>
<name>A0A133U738_9EURY</name>
<dbReference type="AlphaFoldDB" id="A0A133U738"/>
<organism evidence="3 4">
    <name type="scientific">candidate division MSBL1 archaeon SCGC-AAA259B11</name>
    <dbReference type="NCBI Taxonomy" id="1698260"/>
    <lineage>
        <taxon>Archaea</taxon>
        <taxon>Methanobacteriati</taxon>
        <taxon>Methanobacteriota</taxon>
        <taxon>candidate division MSBL1</taxon>
    </lineage>
</organism>
<dbReference type="Gene3D" id="2.60.120.200">
    <property type="match status" value="1"/>
</dbReference>
<feature type="compositionally biased region" description="Basic and acidic residues" evidence="1">
    <location>
        <begin position="125"/>
        <end position="142"/>
    </location>
</feature>